<name>A0A7X0VSZ1_9CLOT</name>
<dbReference type="AlphaFoldDB" id="A0A7X0VSZ1"/>
<comment type="caution">
    <text evidence="1">The sequence shown here is derived from an EMBL/GenBank/DDBJ whole genome shotgun (WGS) entry which is preliminary data.</text>
</comment>
<proteinExistence type="predicted"/>
<dbReference type="Pfam" id="PF14014">
    <property type="entry name" value="DUF4230"/>
    <property type="match status" value="1"/>
</dbReference>
<reference evidence="1 2" key="1">
    <citation type="submission" date="2020-08" db="EMBL/GenBank/DDBJ databases">
        <title>Clostridia isolated from Swiss meat.</title>
        <authorList>
            <person name="Wambui J."/>
            <person name="Stevens M.J.A."/>
            <person name="Stephan R."/>
        </authorList>
    </citation>
    <scope>NUCLEOTIDE SEQUENCE [LARGE SCALE GENOMIC DNA]</scope>
    <source>
        <strain evidence="1 2">CM001</strain>
    </source>
</reference>
<organism evidence="1 2">
    <name type="scientific">Clostridium gasigenes</name>
    <dbReference type="NCBI Taxonomy" id="94869"/>
    <lineage>
        <taxon>Bacteria</taxon>
        <taxon>Bacillati</taxon>
        <taxon>Bacillota</taxon>
        <taxon>Clostridia</taxon>
        <taxon>Eubacteriales</taxon>
        <taxon>Clostridiaceae</taxon>
        <taxon>Clostridium</taxon>
    </lineage>
</organism>
<accession>A0A7X0VSZ1</accession>
<dbReference type="InterPro" id="IPR025324">
    <property type="entry name" value="DUF4230"/>
</dbReference>
<dbReference type="GeneID" id="71773578"/>
<dbReference type="RefSeq" id="WP_167867263.1">
    <property type="nucleotide sequence ID" value="NZ_CP071376.1"/>
</dbReference>
<sequence>MFIFIFKFFKSRKSNHKTHFKLSLTLAFIFILIGVFLGYKIFLSPKTPPKQWKLTDNDKKSVKFVSEESLINEIKSANKIIPLEIEFSESIIIDESWGNFTVFKKFKKIKFFANCSYAVDLSNISDNDIKVNSLKDEVELVLEYPKVFSVDLDEDKTIYEEVNNGFFRFGDVILTAEEHGVIEREVSKSFEKKMEDPEIYDKAVANTTLALEKLLNQITGSKLSVKVTFKEN</sequence>
<evidence type="ECO:0000313" key="1">
    <source>
        <dbReference type="EMBL" id="MBB6716448.1"/>
    </source>
</evidence>
<dbReference type="EMBL" id="JACKWY010000014">
    <property type="protein sequence ID" value="MBB6716448.1"/>
    <property type="molecule type" value="Genomic_DNA"/>
</dbReference>
<protein>
    <submittedName>
        <fullName evidence="1">DUF4230 domain-containing protein</fullName>
    </submittedName>
</protein>
<dbReference type="Proteomes" id="UP000585258">
    <property type="component" value="Unassembled WGS sequence"/>
</dbReference>
<gene>
    <name evidence="1" type="ORF">H7E68_17275</name>
</gene>
<evidence type="ECO:0000313" key="2">
    <source>
        <dbReference type="Proteomes" id="UP000585258"/>
    </source>
</evidence>